<dbReference type="GO" id="GO:0008289">
    <property type="term" value="F:lipid binding"/>
    <property type="evidence" value="ECO:0007669"/>
    <property type="project" value="UniProtKB-KW"/>
</dbReference>
<dbReference type="PANTHER" id="PTHR33434">
    <property type="entry name" value="DEGV DOMAIN-CONTAINING PROTEIN DR_1986-RELATED"/>
    <property type="match status" value="1"/>
</dbReference>
<evidence type="ECO:0000256" key="1">
    <source>
        <dbReference type="ARBA" id="ARBA00023121"/>
    </source>
</evidence>
<feature type="compositionally biased region" description="Low complexity" evidence="2">
    <location>
        <begin position="1"/>
        <end position="18"/>
    </location>
</feature>
<dbReference type="Proteomes" id="UP001240483">
    <property type="component" value="Unassembled WGS sequence"/>
</dbReference>
<feature type="region of interest" description="Disordered" evidence="2">
    <location>
        <begin position="1"/>
        <end position="25"/>
    </location>
</feature>
<dbReference type="Gene3D" id="3.30.1180.10">
    <property type="match status" value="1"/>
</dbReference>
<dbReference type="EMBL" id="JASODW010000001">
    <property type="protein sequence ID" value="MDK6274154.1"/>
    <property type="molecule type" value="Genomic_DNA"/>
</dbReference>
<dbReference type="AlphaFoldDB" id="A0AAP4FCY3"/>
<sequence length="328" mass="34614">MSDRLSSLARRLPSSLERQPARGQPRLGHRIAALARAYSGRRPRTWIITDSAAGLSDEVVASYRGYLSVVPMHVTVGGQVYNDGDPDLQQALAMGFALGQSVSTSRPAPGKFREAYDHAVENGAERIIVITMAGKLSNTADSARLAAEQCAVDVEVIDSCSAGFGQALAVVSAADAAMTGRDPVEAAQHAMGSHIWLTVPSLDALRKGGRVTIAASVLGNLLSIRPILRFDDAGSISVLERVRHTDRALQRLAELGIAHVSEAEPGDVQVAVQHFAAEEAAIEVADALEPHSSWPVTISPLPSVLAAHCGPGAIGLIVHRVMHSKAED</sequence>
<dbReference type="Gene3D" id="3.40.50.10170">
    <property type="match status" value="1"/>
</dbReference>
<evidence type="ECO:0000313" key="4">
    <source>
        <dbReference type="Proteomes" id="UP001240483"/>
    </source>
</evidence>
<organism evidence="3 4">
    <name type="scientific">Pseudoglutamicibacter cumminsii</name>
    <dbReference type="NCBI Taxonomy" id="156979"/>
    <lineage>
        <taxon>Bacteria</taxon>
        <taxon>Bacillati</taxon>
        <taxon>Actinomycetota</taxon>
        <taxon>Actinomycetes</taxon>
        <taxon>Micrococcales</taxon>
        <taxon>Micrococcaceae</taxon>
        <taxon>Pseudoglutamicibacter</taxon>
    </lineage>
</organism>
<dbReference type="SUPFAM" id="SSF82549">
    <property type="entry name" value="DAK1/DegV-like"/>
    <property type="match status" value="1"/>
</dbReference>
<evidence type="ECO:0000313" key="3">
    <source>
        <dbReference type="EMBL" id="MDK6274154.1"/>
    </source>
</evidence>
<comment type="caution">
    <text evidence="3">The sequence shown here is derived from an EMBL/GenBank/DDBJ whole genome shotgun (WGS) entry which is preliminary data.</text>
</comment>
<reference evidence="3" key="1">
    <citation type="submission" date="2023-05" db="EMBL/GenBank/DDBJ databases">
        <title>Cataloging the Phylogenetic Diversity of Human Bladder Bacteria.</title>
        <authorList>
            <person name="Du J."/>
        </authorList>
    </citation>
    <scope>NUCLEOTIDE SEQUENCE</scope>
    <source>
        <strain evidence="3">UMB9978</strain>
    </source>
</reference>
<dbReference type="RefSeq" id="WP_285332232.1">
    <property type="nucleotide sequence ID" value="NZ_JASODW010000001.1"/>
</dbReference>
<dbReference type="PROSITE" id="PS51482">
    <property type="entry name" value="DEGV"/>
    <property type="match status" value="1"/>
</dbReference>
<name>A0AAP4FCY3_9MICC</name>
<accession>A0AAP4FCY3</accession>
<evidence type="ECO:0000256" key="2">
    <source>
        <dbReference type="SAM" id="MobiDB-lite"/>
    </source>
</evidence>
<dbReference type="InterPro" id="IPR043168">
    <property type="entry name" value="DegV_C"/>
</dbReference>
<dbReference type="InterPro" id="IPR003797">
    <property type="entry name" value="DegV"/>
</dbReference>
<dbReference type="NCBIfam" id="TIGR00762">
    <property type="entry name" value="DegV"/>
    <property type="match status" value="1"/>
</dbReference>
<gene>
    <name evidence="3" type="ORF">QP116_00030</name>
</gene>
<keyword evidence="1" id="KW-0446">Lipid-binding</keyword>
<proteinExistence type="predicted"/>
<protein>
    <submittedName>
        <fullName evidence="3">DegV family protein</fullName>
    </submittedName>
</protein>
<dbReference type="InterPro" id="IPR050270">
    <property type="entry name" value="DegV_domain_contain"/>
</dbReference>
<dbReference type="Pfam" id="PF02645">
    <property type="entry name" value="DegV"/>
    <property type="match status" value="1"/>
</dbReference>
<dbReference type="PANTHER" id="PTHR33434:SF2">
    <property type="entry name" value="FATTY ACID-BINDING PROTEIN TM_1468"/>
    <property type="match status" value="1"/>
</dbReference>